<evidence type="ECO:0000313" key="10">
    <source>
        <dbReference type="Proteomes" id="UP000013827"/>
    </source>
</evidence>
<feature type="chain" id="PRO_5044288223" description="protochlorophyllide reductase" evidence="8">
    <location>
        <begin position="16"/>
        <end position="357"/>
    </location>
</feature>
<dbReference type="GO" id="GO:0016630">
    <property type="term" value="F:protochlorophyllide reductase activity"/>
    <property type="evidence" value="ECO:0007669"/>
    <property type="project" value="UniProtKB-EC"/>
</dbReference>
<dbReference type="Pfam" id="PF00106">
    <property type="entry name" value="adh_short"/>
    <property type="match status" value="1"/>
</dbReference>
<reference evidence="9" key="2">
    <citation type="submission" date="2024-10" db="UniProtKB">
        <authorList>
            <consortium name="EnsemblProtists"/>
        </authorList>
    </citation>
    <scope>IDENTIFICATION</scope>
</reference>
<dbReference type="PaxDb" id="2903-EOD29531"/>
<reference evidence="10" key="1">
    <citation type="journal article" date="2013" name="Nature">
        <title>Pan genome of the phytoplankton Emiliania underpins its global distribution.</title>
        <authorList>
            <person name="Read B.A."/>
            <person name="Kegel J."/>
            <person name="Klute M.J."/>
            <person name="Kuo A."/>
            <person name="Lefebvre S.C."/>
            <person name="Maumus F."/>
            <person name="Mayer C."/>
            <person name="Miller J."/>
            <person name="Monier A."/>
            <person name="Salamov A."/>
            <person name="Young J."/>
            <person name="Aguilar M."/>
            <person name="Claverie J.M."/>
            <person name="Frickenhaus S."/>
            <person name="Gonzalez K."/>
            <person name="Herman E.K."/>
            <person name="Lin Y.C."/>
            <person name="Napier J."/>
            <person name="Ogata H."/>
            <person name="Sarno A.F."/>
            <person name="Shmutz J."/>
            <person name="Schroeder D."/>
            <person name="de Vargas C."/>
            <person name="Verret F."/>
            <person name="von Dassow P."/>
            <person name="Valentin K."/>
            <person name="Van de Peer Y."/>
            <person name="Wheeler G."/>
            <person name="Dacks J.B."/>
            <person name="Delwiche C.F."/>
            <person name="Dyhrman S.T."/>
            <person name="Glockner G."/>
            <person name="John U."/>
            <person name="Richards T."/>
            <person name="Worden A.Z."/>
            <person name="Zhang X."/>
            <person name="Grigoriev I.V."/>
            <person name="Allen A.E."/>
            <person name="Bidle K."/>
            <person name="Borodovsky M."/>
            <person name="Bowler C."/>
            <person name="Brownlee C."/>
            <person name="Cock J.M."/>
            <person name="Elias M."/>
            <person name="Gladyshev V.N."/>
            <person name="Groth M."/>
            <person name="Guda C."/>
            <person name="Hadaegh A."/>
            <person name="Iglesias-Rodriguez M.D."/>
            <person name="Jenkins J."/>
            <person name="Jones B.M."/>
            <person name="Lawson T."/>
            <person name="Leese F."/>
            <person name="Lindquist E."/>
            <person name="Lobanov A."/>
            <person name="Lomsadze A."/>
            <person name="Malik S.B."/>
            <person name="Marsh M.E."/>
            <person name="Mackinder L."/>
            <person name="Mock T."/>
            <person name="Mueller-Roeber B."/>
            <person name="Pagarete A."/>
            <person name="Parker M."/>
            <person name="Probert I."/>
            <person name="Quesneville H."/>
            <person name="Raines C."/>
            <person name="Rensing S.A."/>
            <person name="Riano-Pachon D.M."/>
            <person name="Richier S."/>
            <person name="Rokitta S."/>
            <person name="Shiraiwa Y."/>
            <person name="Soanes D.M."/>
            <person name="van der Giezen M."/>
            <person name="Wahlund T.M."/>
            <person name="Williams B."/>
            <person name="Wilson W."/>
            <person name="Wolfe G."/>
            <person name="Wurch L.L."/>
        </authorList>
    </citation>
    <scope>NUCLEOTIDE SEQUENCE</scope>
</reference>
<dbReference type="SUPFAM" id="SSF51735">
    <property type="entry name" value="NAD(P)-binding Rossmann-fold domains"/>
    <property type="match status" value="1"/>
</dbReference>
<dbReference type="PANTHER" id="PTHR44419">
    <property type="entry name" value="PROTOCHLOROPHYLLIDE REDUCTASE C, CHLOROPLASTIC"/>
    <property type="match status" value="1"/>
</dbReference>
<keyword evidence="8" id="KW-0732">Signal</keyword>
<dbReference type="HOGENOM" id="CLU_777159_0_0_1"/>
<keyword evidence="4" id="KW-0602">Photosynthesis</keyword>
<dbReference type="EC" id="1.3.1.33" evidence="3"/>
<evidence type="ECO:0000313" key="9">
    <source>
        <dbReference type="EnsemblProtists" id="EOD29531"/>
    </source>
</evidence>
<proteinExistence type="inferred from homology"/>
<keyword evidence="5" id="KW-0521">NADP</keyword>
<dbReference type="GO" id="GO:0015995">
    <property type="term" value="P:chlorophyll biosynthetic process"/>
    <property type="evidence" value="ECO:0007669"/>
    <property type="project" value="UniProtKB-KW"/>
</dbReference>
<protein>
    <recommendedName>
        <fullName evidence="3">protochlorophyllide reductase</fullName>
        <ecNumber evidence="3">1.3.1.33</ecNumber>
    </recommendedName>
</protein>
<dbReference type="PANTHER" id="PTHR44419:SF19">
    <property type="entry name" value="PROTOCHLOROPHYLLIDE REDUCTASE A, CHLOROPLASTIC"/>
    <property type="match status" value="1"/>
</dbReference>
<dbReference type="GeneID" id="17274804"/>
<comment type="pathway">
    <text evidence="1">Porphyrin-containing compound metabolism; chlorophyll biosynthesis.</text>
</comment>
<evidence type="ECO:0000256" key="3">
    <source>
        <dbReference type="ARBA" id="ARBA00012006"/>
    </source>
</evidence>
<comment type="similarity">
    <text evidence="2">Belongs to the short-chain dehydrogenases/reductases (SDR) family. POR subfamily.</text>
</comment>
<dbReference type="InterPro" id="IPR005979">
    <property type="entry name" value="Prochl_reduct"/>
</dbReference>
<evidence type="ECO:0000256" key="1">
    <source>
        <dbReference type="ARBA" id="ARBA00005173"/>
    </source>
</evidence>
<evidence type="ECO:0000256" key="8">
    <source>
        <dbReference type="SAM" id="SignalP"/>
    </source>
</evidence>
<evidence type="ECO:0000256" key="6">
    <source>
        <dbReference type="ARBA" id="ARBA00023002"/>
    </source>
</evidence>
<sequence length="357" mass="37558">MRRVLLLVLLADAAAFKFLTDFGPAKLIPRPSAMLKRRRATKKFGDKKLAVITGASSGAGLEAAANLLRTGEYHVFGAVRDLDKMRDAALDRDFPADDFTPLQVELGSFASVRAFCKELERSKLNRPIDRLICNAAVYQPGEAPAWSADGHEMTLQAAHDVRCSKSGHWAWKEGDAAAEAAAAAVAITGGDAGADRARAQWASIYEVEPSFDLEMHSSRVTGASWAPANQPKSPCPTLVVANNAKEDAKRTLEGLEEDGKGGFKVRAAVIGGTGTVVDAVVGNTLGRVGKLAQEAVLGAVPVEAIEGSFQETKERGAAEAGAAAGAATLDELGQKIEDTLLAGELQARAELASKRGP</sequence>
<evidence type="ECO:0000256" key="2">
    <source>
        <dbReference type="ARBA" id="ARBA00005821"/>
    </source>
</evidence>
<evidence type="ECO:0000256" key="4">
    <source>
        <dbReference type="ARBA" id="ARBA00022531"/>
    </source>
</evidence>
<dbReference type="KEGG" id="ehx:EMIHUDRAFT_113752"/>
<keyword evidence="6" id="KW-0560">Oxidoreductase</keyword>
<evidence type="ECO:0000256" key="5">
    <source>
        <dbReference type="ARBA" id="ARBA00022857"/>
    </source>
</evidence>
<keyword evidence="7" id="KW-0149">Chlorophyll biosynthesis</keyword>
<dbReference type="Gene3D" id="3.40.50.720">
    <property type="entry name" value="NAD(P)-binding Rossmann-like Domain"/>
    <property type="match status" value="1"/>
</dbReference>
<accession>A0A0D3K196</accession>
<dbReference type="InterPro" id="IPR036291">
    <property type="entry name" value="NAD(P)-bd_dom_sf"/>
</dbReference>
<dbReference type="Proteomes" id="UP000013827">
    <property type="component" value="Unassembled WGS sequence"/>
</dbReference>
<feature type="signal peptide" evidence="8">
    <location>
        <begin position="1"/>
        <end position="15"/>
    </location>
</feature>
<dbReference type="STRING" id="2903.R1F2V3"/>
<dbReference type="eggNOG" id="KOG1208">
    <property type="taxonomic scope" value="Eukaryota"/>
</dbReference>
<dbReference type="GO" id="GO:0015979">
    <property type="term" value="P:photosynthesis"/>
    <property type="evidence" value="ECO:0007669"/>
    <property type="project" value="UniProtKB-KW"/>
</dbReference>
<dbReference type="RefSeq" id="XP_005781960.1">
    <property type="nucleotide sequence ID" value="XM_005781903.1"/>
</dbReference>
<dbReference type="AlphaFoldDB" id="A0A0D3K196"/>
<dbReference type="InterPro" id="IPR002347">
    <property type="entry name" value="SDR_fam"/>
</dbReference>
<dbReference type="EnsemblProtists" id="EOD29531">
    <property type="protein sequence ID" value="EOD29531"/>
    <property type="gene ID" value="EMIHUDRAFT_113752"/>
</dbReference>
<evidence type="ECO:0000256" key="7">
    <source>
        <dbReference type="ARBA" id="ARBA00023171"/>
    </source>
</evidence>
<keyword evidence="10" id="KW-1185">Reference proteome</keyword>
<name>A0A0D3K196_EMIH1</name>
<organism evidence="9 10">
    <name type="scientific">Emiliania huxleyi (strain CCMP1516)</name>
    <dbReference type="NCBI Taxonomy" id="280463"/>
    <lineage>
        <taxon>Eukaryota</taxon>
        <taxon>Haptista</taxon>
        <taxon>Haptophyta</taxon>
        <taxon>Prymnesiophyceae</taxon>
        <taxon>Isochrysidales</taxon>
        <taxon>Noelaerhabdaceae</taxon>
        <taxon>Emiliania</taxon>
    </lineage>
</organism>